<feature type="domain" description="SHSP" evidence="6">
    <location>
        <begin position="9"/>
        <end position="119"/>
    </location>
</feature>
<sequence>MEGKADHQTIVYEEFEPYCKWDHNEDRDTIEIHLKEFKKDQLKVQISNWAILKIFGERQSNASMKSKFYKEIPVPSNVYDKHAIQAKFTSGCLSITLPKQKTLVLELNKCTSPDELKIDQSPKCVFQLAKATMAAATATGVAAGAVAVLVPCVVYMCKSAICQFVD</sequence>
<keyword evidence="8" id="KW-1185">Reference proteome</keyword>
<reference evidence="8" key="1">
    <citation type="journal article" date="2018" name="Gigascience">
        <title>Genome assembly of the Pink Ipe (Handroanthus impetiginosus, Bignoniaceae), a highly valued, ecologically keystone Neotropical timber forest tree.</title>
        <authorList>
            <person name="Silva-Junior O.B."/>
            <person name="Grattapaglia D."/>
            <person name="Novaes E."/>
            <person name="Collevatti R.G."/>
        </authorList>
    </citation>
    <scope>NUCLEOTIDE SEQUENCE [LARGE SCALE GENOMIC DNA]</scope>
    <source>
        <strain evidence="8">cv. UFG-1</strain>
    </source>
</reference>
<protein>
    <recommendedName>
        <fullName evidence="6">SHSP domain-containing protein</fullName>
    </recommendedName>
</protein>
<keyword evidence="3" id="KW-0611">Plant defense</keyword>
<dbReference type="InterPro" id="IPR008978">
    <property type="entry name" value="HSP20-like_chaperone"/>
</dbReference>
<dbReference type="Pfam" id="PF00011">
    <property type="entry name" value="HSP20"/>
    <property type="match status" value="1"/>
</dbReference>
<comment type="subcellular location">
    <subcellularLocation>
        <location evidence="1">Cell membrane</location>
        <topology evidence="1">Single-pass membrane protein</topology>
    </subcellularLocation>
</comment>
<dbReference type="OrthoDB" id="1431247at2759"/>
<evidence type="ECO:0000313" key="7">
    <source>
        <dbReference type="EMBL" id="PIN02481.1"/>
    </source>
</evidence>
<dbReference type="AlphaFoldDB" id="A0A2G9GB13"/>
<dbReference type="GO" id="GO:0005886">
    <property type="term" value="C:plasma membrane"/>
    <property type="evidence" value="ECO:0007669"/>
    <property type="project" value="UniProtKB-SubCell"/>
</dbReference>
<comment type="similarity">
    <text evidence="4 5">Belongs to the small heat shock protein (HSP20) family.</text>
</comment>
<dbReference type="PROSITE" id="PS01031">
    <property type="entry name" value="SHSP"/>
    <property type="match status" value="1"/>
</dbReference>
<gene>
    <name evidence="7" type="ORF">CDL12_25004</name>
</gene>
<dbReference type="GO" id="GO:0006952">
    <property type="term" value="P:defense response"/>
    <property type="evidence" value="ECO:0007669"/>
    <property type="project" value="UniProtKB-KW"/>
</dbReference>
<evidence type="ECO:0000256" key="2">
    <source>
        <dbReference type="ARBA" id="ARBA00022475"/>
    </source>
</evidence>
<dbReference type="STRING" id="429701.A0A2G9GB13"/>
<evidence type="ECO:0000256" key="5">
    <source>
        <dbReference type="RuleBase" id="RU003616"/>
    </source>
</evidence>
<proteinExistence type="inferred from homology"/>
<organism evidence="7 8">
    <name type="scientific">Handroanthus impetiginosus</name>
    <dbReference type="NCBI Taxonomy" id="429701"/>
    <lineage>
        <taxon>Eukaryota</taxon>
        <taxon>Viridiplantae</taxon>
        <taxon>Streptophyta</taxon>
        <taxon>Embryophyta</taxon>
        <taxon>Tracheophyta</taxon>
        <taxon>Spermatophyta</taxon>
        <taxon>Magnoliopsida</taxon>
        <taxon>eudicotyledons</taxon>
        <taxon>Gunneridae</taxon>
        <taxon>Pentapetalae</taxon>
        <taxon>asterids</taxon>
        <taxon>lamiids</taxon>
        <taxon>Lamiales</taxon>
        <taxon>Bignoniaceae</taxon>
        <taxon>Crescentiina</taxon>
        <taxon>Tabebuia alliance</taxon>
        <taxon>Handroanthus</taxon>
    </lineage>
</organism>
<keyword evidence="2" id="KW-0472">Membrane</keyword>
<dbReference type="InterPro" id="IPR002068">
    <property type="entry name" value="A-crystallin/Hsp20_dom"/>
</dbReference>
<evidence type="ECO:0000256" key="3">
    <source>
        <dbReference type="ARBA" id="ARBA00022821"/>
    </source>
</evidence>
<name>A0A2G9GB13_9LAMI</name>
<comment type="caution">
    <text evidence="7">The sequence shown here is derived from an EMBL/GenBank/DDBJ whole genome shotgun (WGS) entry which is preliminary data.</text>
</comment>
<dbReference type="CDD" id="cd06464">
    <property type="entry name" value="ACD_sHsps-like"/>
    <property type="match status" value="1"/>
</dbReference>
<dbReference type="SUPFAM" id="SSF49764">
    <property type="entry name" value="HSP20-like chaperones"/>
    <property type="match status" value="1"/>
</dbReference>
<evidence type="ECO:0000259" key="6">
    <source>
        <dbReference type="PROSITE" id="PS01031"/>
    </source>
</evidence>
<accession>A0A2G9GB13</accession>
<evidence type="ECO:0000256" key="1">
    <source>
        <dbReference type="ARBA" id="ARBA00004162"/>
    </source>
</evidence>
<dbReference type="EMBL" id="NKXS01005902">
    <property type="protein sequence ID" value="PIN02481.1"/>
    <property type="molecule type" value="Genomic_DNA"/>
</dbReference>
<dbReference type="Gene3D" id="2.60.40.790">
    <property type="match status" value="1"/>
</dbReference>
<dbReference type="GO" id="GO:0034605">
    <property type="term" value="P:cellular response to heat"/>
    <property type="evidence" value="ECO:0007669"/>
    <property type="project" value="TreeGrafter"/>
</dbReference>
<keyword evidence="2" id="KW-1003">Cell membrane</keyword>
<evidence type="ECO:0000256" key="4">
    <source>
        <dbReference type="PROSITE-ProRule" id="PRU00285"/>
    </source>
</evidence>
<dbReference type="PANTHER" id="PTHR43670">
    <property type="entry name" value="HEAT SHOCK PROTEIN 26"/>
    <property type="match status" value="1"/>
</dbReference>
<evidence type="ECO:0000313" key="8">
    <source>
        <dbReference type="Proteomes" id="UP000231279"/>
    </source>
</evidence>
<dbReference type="Proteomes" id="UP000231279">
    <property type="component" value="Unassembled WGS sequence"/>
</dbReference>
<dbReference type="PANTHER" id="PTHR43670:SF118">
    <property type="entry name" value="HSP20_ALPHA CRYSTALLIN FAMILY PROTEIN"/>
    <property type="match status" value="1"/>
</dbReference>